<feature type="binding site" evidence="8">
    <location>
        <begin position="131"/>
        <end position="134"/>
    </location>
    <ligand>
        <name>GTP</name>
        <dbReference type="ChEBI" id="CHEBI:37565"/>
    </ligand>
</feature>
<reference evidence="12" key="1">
    <citation type="journal article" date="2020" name="bioRxiv">
        <title>A rank-normalized archaeal taxonomy based on genome phylogeny resolves widespread incomplete and uneven classifications.</title>
        <authorList>
            <person name="Rinke C."/>
            <person name="Chuvochina M."/>
            <person name="Mussig A.J."/>
            <person name="Chaumeil P.-A."/>
            <person name="Waite D.W."/>
            <person name="Whitman W.B."/>
            <person name="Parks D.H."/>
            <person name="Hugenholtz P."/>
        </authorList>
    </citation>
    <scope>NUCLEOTIDE SEQUENCE [LARGE SCALE GENOMIC DNA]</scope>
</reference>
<dbReference type="AlphaFoldDB" id="A0A7J4KV83"/>
<keyword evidence="4 8" id="KW-0547">Nucleotide-binding</keyword>
<dbReference type="InterPro" id="IPR036925">
    <property type="entry name" value="TIF_IF2_dom3_sf"/>
</dbReference>
<dbReference type="GO" id="GO:0003743">
    <property type="term" value="F:translation initiation factor activity"/>
    <property type="evidence" value="ECO:0007669"/>
    <property type="project" value="UniProtKB-UniRule"/>
</dbReference>
<evidence type="ECO:0000313" key="12">
    <source>
        <dbReference type="Proteomes" id="UP000527315"/>
    </source>
</evidence>
<accession>A0A7J4KV83</accession>
<keyword evidence="5 8" id="KW-0648">Protein biosynthesis</keyword>
<comment type="caution">
    <text evidence="8">Lacks conserved residue(s) required for the propagation of feature annotation.</text>
</comment>
<dbReference type="Pfam" id="PF00009">
    <property type="entry name" value="GTP_EFTU"/>
    <property type="match status" value="1"/>
</dbReference>
<evidence type="ECO:0000313" key="11">
    <source>
        <dbReference type="EMBL" id="HIH33029.1"/>
    </source>
</evidence>
<dbReference type="FunFam" id="3.40.50.300:FF:000112">
    <property type="entry name" value="Eukaryotic translation initiation factor 5B"/>
    <property type="match status" value="1"/>
</dbReference>
<dbReference type="Pfam" id="PF14578">
    <property type="entry name" value="GTP_EFTU_D4"/>
    <property type="match status" value="1"/>
</dbReference>
<dbReference type="InterPro" id="IPR027417">
    <property type="entry name" value="P-loop_NTPase"/>
</dbReference>
<evidence type="ECO:0000256" key="2">
    <source>
        <dbReference type="ARBA" id="ARBA00020166"/>
    </source>
</evidence>
<feature type="domain" description="Tr-type G" evidence="10">
    <location>
        <begin position="4"/>
        <end position="221"/>
    </location>
</feature>
<dbReference type="PANTHER" id="PTHR43381:SF4">
    <property type="entry name" value="EUKARYOTIC TRANSLATION INITIATION FACTOR 5B"/>
    <property type="match status" value="1"/>
</dbReference>
<dbReference type="NCBIfam" id="NF003078">
    <property type="entry name" value="PRK04004.1"/>
    <property type="match status" value="1"/>
</dbReference>
<dbReference type="GO" id="GO:0005525">
    <property type="term" value="F:GTP binding"/>
    <property type="evidence" value="ECO:0007669"/>
    <property type="project" value="UniProtKB-KW"/>
</dbReference>
<dbReference type="PROSITE" id="PS51722">
    <property type="entry name" value="G_TR_2"/>
    <property type="match status" value="1"/>
</dbReference>
<evidence type="ECO:0000259" key="10">
    <source>
        <dbReference type="PROSITE" id="PS51722"/>
    </source>
</evidence>
<dbReference type="SUPFAM" id="SSF52156">
    <property type="entry name" value="Initiation factor IF2/eIF5b, domain 3"/>
    <property type="match status" value="1"/>
</dbReference>
<dbReference type="Gene3D" id="3.40.50.10050">
    <property type="entry name" value="Translation initiation factor IF- 2, domain 3"/>
    <property type="match status" value="1"/>
</dbReference>
<sequence>MPSVRKPIITVLGHVDHGKSTILDTIRGTSVVEREAGRITQHIGATEVPIEAIKKIAGSLLEKYKFELSIPGLLFIDTPGHEAFSNLRKRGGSIADLAVLVIDATQACQLQTFESIEILKAFKVPFVIAANKIDLIQGWQKNEGKSFTESIKLQDESVQKDLDEKIYCLVGELFKKGFVCERFDRISDFTKQVAIIPVSAKSGEGIPELLLFLAGLSQKYLEKELKIEVSGPGKGTVLEVKEEKGLGKTIDVILYDGSFKVGEEIVAGTSDGIVRTKIRALLQPKPMDEIRSPEQRFDSVKEVSAAAGIKIAAPNLENVIAGSPVVAVWEGKENAAEEVMQEIQSLKIESETLGPIVRTDALGSLEALTMLLEKAGVRPKSASVGEVSRKEIIEAASIAKEDKFKGVIFAFNTKLNQGAEEELKKTQVKVFSANIIYKLIEDYEKWKGEEKEAEKKALLEKTTMPCKIKVMQNCIFRNANPAIVGVKILEGKLKPGVKVFKKDKALGEVLAIQDKGNNLQEAKKGMEVAISINDAVCGRNLFEEDELYSLIPKEQFAEIQKLKECFTQAELELAEEIREKQKKIKA</sequence>
<keyword evidence="6 8" id="KW-0342">GTP-binding</keyword>
<dbReference type="Proteomes" id="UP000527315">
    <property type="component" value="Unassembled WGS sequence"/>
</dbReference>
<dbReference type="GO" id="GO:0005737">
    <property type="term" value="C:cytoplasm"/>
    <property type="evidence" value="ECO:0007669"/>
    <property type="project" value="TreeGrafter"/>
</dbReference>
<protein>
    <recommendedName>
        <fullName evidence="2 8">Probable translation initiation factor IF-2</fullName>
    </recommendedName>
</protein>
<proteinExistence type="inferred from homology"/>
<dbReference type="Gene3D" id="2.40.30.10">
    <property type="entry name" value="Translation factors"/>
    <property type="match status" value="2"/>
</dbReference>
<evidence type="ECO:0000256" key="1">
    <source>
        <dbReference type="ARBA" id="ARBA00007733"/>
    </source>
</evidence>
<dbReference type="NCBIfam" id="TIGR00231">
    <property type="entry name" value="small_GTP"/>
    <property type="match status" value="1"/>
</dbReference>
<comment type="caution">
    <text evidence="11">The sequence shown here is derived from an EMBL/GenBank/DDBJ whole genome shotgun (WGS) entry which is preliminary data.</text>
</comment>
<name>A0A7J4KV83_9ARCH</name>
<evidence type="ECO:0000256" key="7">
    <source>
        <dbReference type="ARBA" id="ARBA00024852"/>
    </source>
</evidence>
<evidence type="ECO:0000256" key="4">
    <source>
        <dbReference type="ARBA" id="ARBA00022741"/>
    </source>
</evidence>
<dbReference type="InterPro" id="IPR000795">
    <property type="entry name" value="T_Tr_GTP-bd_dom"/>
</dbReference>
<dbReference type="CDD" id="cd03703">
    <property type="entry name" value="aeIF5B_II"/>
    <property type="match status" value="1"/>
</dbReference>
<dbReference type="InterPro" id="IPR023115">
    <property type="entry name" value="TIF_IF2_dom3"/>
</dbReference>
<evidence type="ECO:0000256" key="6">
    <source>
        <dbReference type="ARBA" id="ARBA00023134"/>
    </source>
</evidence>
<evidence type="ECO:0000256" key="8">
    <source>
        <dbReference type="HAMAP-Rule" id="MF_00100"/>
    </source>
</evidence>
<dbReference type="SUPFAM" id="SSF50447">
    <property type="entry name" value="Translation proteins"/>
    <property type="match status" value="1"/>
</dbReference>
<dbReference type="NCBIfam" id="TIGR00491">
    <property type="entry name" value="aIF-2"/>
    <property type="match status" value="1"/>
</dbReference>
<dbReference type="PANTHER" id="PTHR43381">
    <property type="entry name" value="TRANSLATION INITIATION FACTOR IF-2-RELATED"/>
    <property type="match status" value="1"/>
</dbReference>
<dbReference type="InterPro" id="IPR005225">
    <property type="entry name" value="Small_GTP-bd"/>
</dbReference>
<dbReference type="HAMAP" id="MF_00100_A">
    <property type="entry name" value="IF_2_A"/>
    <property type="match status" value="1"/>
</dbReference>
<dbReference type="InterPro" id="IPR004544">
    <property type="entry name" value="TF_aIF-2_arc"/>
</dbReference>
<dbReference type="FunFam" id="2.40.30.10:FF:000013">
    <property type="entry name" value="eukaryotic translation initiation factor 5B"/>
    <property type="match status" value="1"/>
</dbReference>
<feature type="binding site" evidence="8">
    <location>
        <begin position="77"/>
        <end position="81"/>
    </location>
    <ligand>
        <name>GTP</name>
        <dbReference type="ChEBI" id="CHEBI:37565"/>
    </ligand>
</feature>
<organism evidence="11 12">
    <name type="scientific">Candidatus Iainarchaeum sp</name>
    <dbReference type="NCBI Taxonomy" id="3101447"/>
    <lineage>
        <taxon>Archaea</taxon>
        <taxon>Candidatus Iainarchaeota</taxon>
        <taxon>Candidatus Iainarchaeia</taxon>
        <taxon>Candidatus Iainarchaeales</taxon>
        <taxon>Candidatus Iainarchaeaceae</taxon>
        <taxon>Candidatus Iainarchaeum</taxon>
    </lineage>
</organism>
<dbReference type="SUPFAM" id="SSF52540">
    <property type="entry name" value="P-loop containing nucleoside triphosphate hydrolases"/>
    <property type="match status" value="1"/>
</dbReference>
<keyword evidence="3 8" id="KW-0396">Initiation factor</keyword>
<dbReference type="InterPro" id="IPR015760">
    <property type="entry name" value="TIF_IF2"/>
</dbReference>
<gene>
    <name evidence="8 11" type="primary">infB</name>
    <name evidence="11" type="ORF">HA227_02130</name>
</gene>
<dbReference type="InterPro" id="IPR029459">
    <property type="entry name" value="EFTU-type"/>
</dbReference>
<evidence type="ECO:0000256" key="5">
    <source>
        <dbReference type="ARBA" id="ARBA00022917"/>
    </source>
</evidence>
<dbReference type="PRINTS" id="PR00315">
    <property type="entry name" value="ELONGATNFCT"/>
</dbReference>
<dbReference type="CDD" id="cd01887">
    <property type="entry name" value="IF2_eIF5B"/>
    <property type="match status" value="1"/>
</dbReference>
<dbReference type="GO" id="GO:0003924">
    <property type="term" value="F:GTPase activity"/>
    <property type="evidence" value="ECO:0007669"/>
    <property type="project" value="UniProtKB-UniRule"/>
</dbReference>
<evidence type="ECO:0000256" key="3">
    <source>
        <dbReference type="ARBA" id="ARBA00022540"/>
    </source>
</evidence>
<dbReference type="Pfam" id="PF11987">
    <property type="entry name" value="IF-2"/>
    <property type="match status" value="1"/>
</dbReference>
<comment type="similarity">
    <text evidence="1 8 9">Belongs to the TRAFAC class translation factor GTPase superfamily. Classic translation factor GTPase family. IF-2 subfamily.</text>
</comment>
<evidence type="ECO:0000256" key="9">
    <source>
        <dbReference type="RuleBase" id="RU000644"/>
    </source>
</evidence>
<dbReference type="Gene3D" id="3.40.50.300">
    <property type="entry name" value="P-loop containing nucleotide triphosphate hydrolases"/>
    <property type="match status" value="1"/>
</dbReference>
<dbReference type="CDD" id="cd16266">
    <property type="entry name" value="IF2_aeIF5B_IV"/>
    <property type="match status" value="1"/>
</dbReference>
<dbReference type="EMBL" id="DUFJ01000053">
    <property type="protein sequence ID" value="HIH33029.1"/>
    <property type="molecule type" value="Genomic_DNA"/>
</dbReference>
<comment type="function">
    <text evidence="7 8 9">Function in general translation initiation by promoting the binding of the formylmethionine-tRNA to ribosomes. Seems to function along with eIF-2.</text>
</comment>
<dbReference type="InterPro" id="IPR009000">
    <property type="entry name" value="Transl_B-barrel_sf"/>
</dbReference>